<evidence type="ECO:0000313" key="4">
    <source>
        <dbReference type="Proteomes" id="UP000186364"/>
    </source>
</evidence>
<dbReference type="Pfam" id="PF16884">
    <property type="entry name" value="ADH_N_2"/>
    <property type="match status" value="1"/>
</dbReference>
<dbReference type="InterPro" id="IPR041694">
    <property type="entry name" value="ADH_N_2"/>
</dbReference>
<evidence type="ECO:0000313" key="3">
    <source>
        <dbReference type="EMBL" id="OLP62030.1"/>
    </source>
</evidence>
<evidence type="ECO:0000256" key="1">
    <source>
        <dbReference type="ARBA" id="ARBA00023002"/>
    </source>
</evidence>
<dbReference type="SUPFAM" id="SSF50129">
    <property type="entry name" value="GroES-like"/>
    <property type="match status" value="1"/>
</dbReference>
<dbReference type="Proteomes" id="UP000186364">
    <property type="component" value="Unassembled WGS sequence"/>
</dbReference>
<feature type="domain" description="Enoyl reductase (ER)" evidence="2">
    <location>
        <begin position="21"/>
        <end position="340"/>
    </location>
</feature>
<dbReference type="RefSeq" id="WP_075626047.1">
    <property type="nucleotide sequence ID" value="NZ_FOAM01000005.1"/>
</dbReference>
<dbReference type="SUPFAM" id="SSF51735">
    <property type="entry name" value="NAD(P)-binding Rossmann-fold domains"/>
    <property type="match status" value="1"/>
</dbReference>
<dbReference type="Pfam" id="PF00107">
    <property type="entry name" value="ADH_zinc_N"/>
    <property type="match status" value="1"/>
</dbReference>
<keyword evidence="4" id="KW-1185">Reference proteome</keyword>
<keyword evidence="1" id="KW-0560">Oxidoreductase</keyword>
<dbReference type="InterPro" id="IPR045010">
    <property type="entry name" value="MDR_fam"/>
</dbReference>
<dbReference type="InterPro" id="IPR020843">
    <property type="entry name" value="ER"/>
</dbReference>
<dbReference type="InterPro" id="IPR011032">
    <property type="entry name" value="GroES-like_sf"/>
</dbReference>
<dbReference type="EMBL" id="MKIP01000029">
    <property type="protein sequence ID" value="OLP62030.1"/>
    <property type="molecule type" value="Genomic_DNA"/>
</dbReference>
<dbReference type="Gene3D" id="3.90.180.10">
    <property type="entry name" value="Medium-chain alcohol dehydrogenases, catalytic domain"/>
    <property type="match status" value="1"/>
</dbReference>
<name>A0A1Q9B1Z1_9HYPH</name>
<sequence length="342" mass="36344">MTHHQATHREVRLASHPGPIFLPENLEIVEMALPSPGPGELLLRNRWFRVSISTRLMASPDAQAVEGIPIPTLKPGDTLADGAIGEVVSCPPDSPFHPGDFVLHPLGWRDYAVVSAGSCTALPPRRMDPAALLGHGWTAYAALTRGVEVRPGDTVFVSSGAGAIGSMAGQIGRKLGASKVIGSTSTQDKAAWMKAELGYDAVVLRGQGPIASQLSQVAPDGIDVFVDMVGGEQLEAAFARARDGARFVLLGALTAELNDSHSSIVAPAKIDSFQMILKDIRMRGYSADRDGAAAFDDWITWLWERGSNLHFASTVFKGIENAPKALHEACSGKLKGVVLVEL</sequence>
<protein>
    <submittedName>
        <fullName evidence="3">NADP-dependent oxidoreductase</fullName>
    </submittedName>
</protein>
<organism evidence="3 4">
    <name type="scientific">Xaviernesmea oryzae</name>
    <dbReference type="NCBI Taxonomy" id="464029"/>
    <lineage>
        <taxon>Bacteria</taxon>
        <taxon>Pseudomonadati</taxon>
        <taxon>Pseudomonadota</taxon>
        <taxon>Alphaproteobacteria</taxon>
        <taxon>Hyphomicrobiales</taxon>
        <taxon>Rhizobiaceae</taxon>
        <taxon>Rhizobium/Agrobacterium group</taxon>
        <taxon>Xaviernesmea</taxon>
    </lineage>
</organism>
<comment type="caution">
    <text evidence="3">The sequence shown here is derived from an EMBL/GenBank/DDBJ whole genome shotgun (WGS) entry which is preliminary data.</text>
</comment>
<dbReference type="CDD" id="cd05288">
    <property type="entry name" value="PGDH"/>
    <property type="match status" value="1"/>
</dbReference>
<reference evidence="3 4" key="1">
    <citation type="submission" date="2016-09" db="EMBL/GenBank/DDBJ databases">
        <title>Rhizobium sp. nov., a novel species isolated from the rice rhizosphere.</title>
        <authorList>
            <person name="Zhao J."/>
            <person name="Zhang X."/>
        </authorList>
    </citation>
    <scope>NUCLEOTIDE SEQUENCE [LARGE SCALE GENOMIC DNA]</scope>
    <source>
        <strain evidence="3 4">1.7048</strain>
    </source>
</reference>
<dbReference type="InterPro" id="IPR036291">
    <property type="entry name" value="NAD(P)-bd_dom_sf"/>
</dbReference>
<evidence type="ECO:0000259" key="2">
    <source>
        <dbReference type="SMART" id="SM00829"/>
    </source>
</evidence>
<dbReference type="SMART" id="SM00829">
    <property type="entry name" value="PKS_ER"/>
    <property type="match status" value="1"/>
</dbReference>
<gene>
    <name evidence="3" type="ORF">BJF93_07890</name>
</gene>
<proteinExistence type="predicted"/>
<dbReference type="GO" id="GO:0016628">
    <property type="term" value="F:oxidoreductase activity, acting on the CH-CH group of donors, NAD or NADP as acceptor"/>
    <property type="evidence" value="ECO:0007669"/>
    <property type="project" value="InterPro"/>
</dbReference>
<dbReference type="OrthoDB" id="9805663at2"/>
<dbReference type="Gene3D" id="3.40.50.720">
    <property type="entry name" value="NAD(P)-binding Rossmann-like Domain"/>
    <property type="match status" value="1"/>
</dbReference>
<dbReference type="PANTHER" id="PTHR43205:SF7">
    <property type="entry name" value="PROSTAGLANDIN REDUCTASE 1"/>
    <property type="match status" value="1"/>
</dbReference>
<dbReference type="AlphaFoldDB" id="A0A1Q9B1Z1"/>
<dbReference type="PANTHER" id="PTHR43205">
    <property type="entry name" value="PROSTAGLANDIN REDUCTASE"/>
    <property type="match status" value="1"/>
</dbReference>
<dbReference type="InterPro" id="IPR013149">
    <property type="entry name" value="ADH-like_C"/>
</dbReference>
<accession>A0A1Q9B1Z1</accession>